<proteinExistence type="predicted"/>
<dbReference type="OrthoDB" id="5386682at2759"/>
<evidence type="ECO:0000313" key="2">
    <source>
        <dbReference type="EMBL" id="KAF2448827.1"/>
    </source>
</evidence>
<comment type="caution">
    <text evidence="2">The sequence shown here is derived from an EMBL/GenBank/DDBJ whole genome shotgun (WGS) entry which is preliminary data.</text>
</comment>
<reference evidence="2" key="1">
    <citation type="journal article" date="2020" name="Stud. Mycol.">
        <title>101 Dothideomycetes genomes: a test case for predicting lifestyles and emergence of pathogens.</title>
        <authorList>
            <person name="Haridas S."/>
            <person name="Albert R."/>
            <person name="Binder M."/>
            <person name="Bloem J."/>
            <person name="Labutti K."/>
            <person name="Salamov A."/>
            <person name="Andreopoulos B."/>
            <person name="Baker S."/>
            <person name="Barry K."/>
            <person name="Bills G."/>
            <person name="Bluhm B."/>
            <person name="Cannon C."/>
            <person name="Castanera R."/>
            <person name="Culley D."/>
            <person name="Daum C."/>
            <person name="Ezra D."/>
            <person name="Gonzalez J."/>
            <person name="Henrissat B."/>
            <person name="Kuo A."/>
            <person name="Liang C."/>
            <person name="Lipzen A."/>
            <person name="Lutzoni F."/>
            <person name="Magnuson J."/>
            <person name="Mondo S."/>
            <person name="Nolan M."/>
            <person name="Ohm R."/>
            <person name="Pangilinan J."/>
            <person name="Park H.-J."/>
            <person name="Ramirez L."/>
            <person name="Alfaro M."/>
            <person name="Sun H."/>
            <person name="Tritt A."/>
            <person name="Yoshinaga Y."/>
            <person name="Zwiers L.-H."/>
            <person name="Turgeon B."/>
            <person name="Goodwin S."/>
            <person name="Spatafora J."/>
            <person name="Crous P."/>
            <person name="Grigoriev I."/>
        </authorList>
    </citation>
    <scope>NUCLEOTIDE SEQUENCE</scope>
    <source>
        <strain evidence="2">CBS 690.94</strain>
    </source>
</reference>
<name>A0A9P4PRH6_9PLEO</name>
<evidence type="ECO:0000313" key="3">
    <source>
        <dbReference type="Proteomes" id="UP000799764"/>
    </source>
</evidence>
<protein>
    <submittedName>
        <fullName evidence="2">HET-domain-containing protein</fullName>
    </submittedName>
</protein>
<dbReference type="PANTHER" id="PTHR24148">
    <property type="entry name" value="ANKYRIN REPEAT DOMAIN-CONTAINING PROTEIN 39 HOMOLOG-RELATED"/>
    <property type="match status" value="1"/>
</dbReference>
<organism evidence="2 3">
    <name type="scientific">Karstenula rhodostoma CBS 690.94</name>
    <dbReference type="NCBI Taxonomy" id="1392251"/>
    <lineage>
        <taxon>Eukaryota</taxon>
        <taxon>Fungi</taxon>
        <taxon>Dikarya</taxon>
        <taxon>Ascomycota</taxon>
        <taxon>Pezizomycotina</taxon>
        <taxon>Dothideomycetes</taxon>
        <taxon>Pleosporomycetidae</taxon>
        <taxon>Pleosporales</taxon>
        <taxon>Massarineae</taxon>
        <taxon>Didymosphaeriaceae</taxon>
        <taxon>Karstenula</taxon>
    </lineage>
</organism>
<keyword evidence="3" id="KW-1185">Reference proteome</keyword>
<dbReference type="InterPro" id="IPR010730">
    <property type="entry name" value="HET"/>
</dbReference>
<dbReference type="InterPro" id="IPR052895">
    <property type="entry name" value="HetReg/Transcr_Mod"/>
</dbReference>
<accession>A0A9P4PRH6</accession>
<dbReference type="EMBL" id="MU001495">
    <property type="protein sequence ID" value="KAF2448827.1"/>
    <property type="molecule type" value="Genomic_DNA"/>
</dbReference>
<dbReference type="PANTHER" id="PTHR24148:SF73">
    <property type="entry name" value="HET DOMAIN PROTEIN (AFU_ORTHOLOGUE AFUA_8G01020)"/>
    <property type="match status" value="1"/>
</dbReference>
<gene>
    <name evidence="2" type="ORF">P171DRAFT_518279</name>
</gene>
<dbReference type="Proteomes" id="UP000799764">
    <property type="component" value="Unassembled WGS sequence"/>
</dbReference>
<sequence>MVQASPDPHGVDYQWTHPNSFYSYQHLETPSSFRLLEIKRCSDGSNTPCNYSLIETTFDQAPQYEALSYVWGTTDRSETVALEDGKLLRITRLLKEALAFVESQCATGYLWIDQICIDQDDRSERGHQVKLMGQIYTSCARVLVWLGRMRTPGVEGLSAEDIGRGQVPKDTIVPKMSPMRHLLHGLRKAAGSGGSPTGSFWEELLQLPWFQRAWVFQEVVLPPSAMFILATTSTLPDQARTISLSELHTKVKDIAGADAAAVDNIRIMYLRYSEHRSNTAHPRSPIEQTLSHLAPRAKTSEPLDRLYAFFGLNPDPRINLTPSYDSSLEAAMMDTATAIVEGTHSLDLFDVIPRAKAKATTKRKVALPTWTPDFSTERLVVPFAPSQTAFRERAAAAPGLYPVFIPTHITYYRTTHRGSIYCAGEEKRTIQAHGYVLDQLDTEVGSFSCRTGAETQLDALLERSIEAWGKIKKDVERELASASGRTRKGAGLGDSTVDLGFASRPTGEKLRRALVAEGCCARSYDYLPSCPSGGADGVAATMMLVMRGRTLWMTRSGRFALGSYLRCGDYICVAYGCSNPIALRGEKAMRALGTCFLEGWMDPWGSGCIERVEEGAAPTMFHIV</sequence>
<evidence type="ECO:0000259" key="1">
    <source>
        <dbReference type="Pfam" id="PF06985"/>
    </source>
</evidence>
<dbReference type="AlphaFoldDB" id="A0A9P4PRH6"/>
<feature type="domain" description="Heterokaryon incompatibility" evidence="1">
    <location>
        <begin position="64"/>
        <end position="218"/>
    </location>
</feature>
<dbReference type="Pfam" id="PF06985">
    <property type="entry name" value="HET"/>
    <property type="match status" value="1"/>
</dbReference>